<dbReference type="PANTHER" id="PTHR45947:SF3">
    <property type="entry name" value="SULFOQUINOVOSYL TRANSFERASE SQD2"/>
    <property type="match status" value="1"/>
</dbReference>
<dbReference type="Proteomes" id="UP000595610">
    <property type="component" value="Chromosome 2"/>
</dbReference>
<organism evidence="3 4">
    <name type="scientific">Paraburkholderia ginsengisoli</name>
    <dbReference type="NCBI Taxonomy" id="311231"/>
    <lineage>
        <taxon>Bacteria</taxon>
        <taxon>Pseudomonadati</taxon>
        <taxon>Pseudomonadota</taxon>
        <taxon>Betaproteobacteria</taxon>
        <taxon>Burkholderiales</taxon>
        <taxon>Burkholderiaceae</taxon>
        <taxon>Paraburkholderia</taxon>
    </lineage>
</organism>
<dbReference type="GO" id="GO:0016757">
    <property type="term" value="F:glycosyltransferase activity"/>
    <property type="evidence" value="ECO:0007669"/>
    <property type="project" value="InterPro"/>
</dbReference>
<dbReference type="Pfam" id="PF00534">
    <property type="entry name" value="Glycos_transf_1"/>
    <property type="match status" value="1"/>
</dbReference>
<keyword evidence="4" id="KW-1185">Reference proteome</keyword>
<dbReference type="RefSeq" id="WP_084585460.1">
    <property type="nucleotide sequence ID" value="NZ_CP066076.1"/>
</dbReference>
<dbReference type="Gene3D" id="3.40.50.2000">
    <property type="entry name" value="Glycogen Phosphorylase B"/>
    <property type="match status" value="2"/>
</dbReference>
<sequence length="435" mass="48394">MKVAIVHDWLVVNGGAERVLAQMIDCFPQADVFSLVDFLEDRSCLRGRPVKTSFIQKLPRAKTKYRAYLPLFPLAIEQFDLSDYDVILSSSYAVAKGVLNGPDQLHVSYVHSPVRYAWDLQHQYLNEAGLARGFKSLLARTLLHYIRNWDARSANGVDLIAANSRFIARRIRKVYRRESTVIYPPVDVDHLNLCTVKDDFYLTASRMVPYKRIDMIVEAFSRTPERKLVVIGDGPDMAKIRALAGPNVTLLGYQPFDVLHDHLQRAKGFVFAAEEDFGISPVEAQACGTPVIAYGKGGVCESVRVAPHPRPTGMFFDTQTPEALLATLALFETMPSGTFDANACRTNAERFGAERFRSALLQLVEDGHRELHAQLTMPVDEDGSLSVPEHESVSSTPSLTETAGVTNFLLGNDENAEAEDHSRGLRSEAELVRAL</sequence>
<dbReference type="PANTHER" id="PTHR45947">
    <property type="entry name" value="SULFOQUINOVOSYL TRANSFERASE SQD2"/>
    <property type="match status" value="1"/>
</dbReference>
<keyword evidence="3" id="KW-0808">Transferase</keyword>
<feature type="domain" description="Glycosyltransferase subfamily 4-like N-terminal" evidence="2">
    <location>
        <begin position="14"/>
        <end position="189"/>
    </location>
</feature>
<dbReference type="SUPFAM" id="SSF53756">
    <property type="entry name" value="UDP-Glycosyltransferase/glycogen phosphorylase"/>
    <property type="match status" value="1"/>
</dbReference>
<name>A0A7T4N8S2_9BURK</name>
<proteinExistence type="predicted"/>
<reference evidence="3 4" key="1">
    <citation type="submission" date="2020-12" db="EMBL/GenBank/DDBJ databases">
        <title>FDA dAtabase for Regulatory Grade micrObial Sequences (FDA-ARGOS): Supporting development and validation of Infectious Disease Dx tests.</title>
        <authorList>
            <person name="Nelson B."/>
            <person name="Plummer A."/>
            <person name="Tallon L."/>
            <person name="Sadzewicz L."/>
            <person name="Zhao X."/>
            <person name="Boylan J."/>
            <person name="Ott S."/>
            <person name="Bowen H."/>
            <person name="Vavikolanu K."/>
            <person name="Mehta A."/>
            <person name="Aluvathingal J."/>
            <person name="Nadendla S."/>
            <person name="Myers T."/>
            <person name="Yan Y."/>
            <person name="Sichtig H."/>
        </authorList>
    </citation>
    <scope>NUCLEOTIDE SEQUENCE [LARGE SCALE GENOMIC DNA]</scope>
    <source>
        <strain evidence="3 4">FDAARGOS_1049</strain>
    </source>
</reference>
<dbReference type="InterPro" id="IPR028098">
    <property type="entry name" value="Glyco_trans_4-like_N"/>
</dbReference>
<evidence type="ECO:0000313" key="3">
    <source>
        <dbReference type="EMBL" id="QQC67298.1"/>
    </source>
</evidence>
<dbReference type="KEGG" id="pgis:I6I06_20310"/>
<dbReference type="InterPro" id="IPR050194">
    <property type="entry name" value="Glycosyltransferase_grp1"/>
</dbReference>
<evidence type="ECO:0000259" key="2">
    <source>
        <dbReference type="Pfam" id="PF13439"/>
    </source>
</evidence>
<evidence type="ECO:0000259" key="1">
    <source>
        <dbReference type="Pfam" id="PF00534"/>
    </source>
</evidence>
<accession>A0A7T4N8S2</accession>
<dbReference type="Pfam" id="PF13439">
    <property type="entry name" value="Glyco_transf_4"/>
    <property type="match status" value="1"/>
</dbReference>
<feature type="domain" description="Glycosyl transferase family 1" evidence="1">
    <location>
        <begin position="197"/>
        <end position="347"/>
    </location>
</feature>
<dbReference type="CDD" id="cd03804">
    <property type="entry name" value="GT4_WbaZ-like"/>
    <property type="match status" value="1"/>
</dbReference>
<dbReference type="AlphaFoldDB" id="A0A7T4N8S2"/>
<protein>
    <submittedName>
        <fullName evidence="3">Glycosyltransferase family 4 protein</fullName>
    </submittedName>
</protein>
<dbReference type="EMBL" id="CP066076">
    <property type="protein sequence ID" value="QQC67298.1"/>
    <property type="molecule type" value="Genomic_DNA"/>
</dbReference>
<evidence type="ECO:0000313" key="4">
    <source>
        <dbReference type="Proteomes" id="UP000595610"/>
    </source>
</evidence>
<gene>
    <name evidence="3" type="ORF">I6I06_20310</name>
</gene>
<dbReference type="InterPro" id="IPR001296">
    <property type="entry name" value="Glyco_trans_1"/>
</dbReference>